<dbReference type="GO" id="GO:0005654">
    <property type="term" value="C:nucleoplasm"/>
    <property type="evidence" value="ECO:0007669"/>
    <property type="project" value="TreeGrafter"/>
</dbReference>
<feature type="compositionally biased region" description="Polar residues" evidence="2">
    <location>
        <begin position="1"/>
        <end position="11"/>
    </location>
</feature>
<evidence type="ECO:0000313" key="3">
    <source>
        <dbReference type="Proteomes" id="UP000515152"/>
    </source>
</evidence>
<accession>A0A6P3W0P5</accession>
<dbReference type="CTD" id="503711"/>
<reference evidence="4 5" key="1">
    <citation type="submission" date="2025-04" db="UniProtKB">
        <authorList>
            <consortium name="RefSeq"/>
        </authorList>
    </citation>
    <scope>IDENTIFICATION</scope>
</reference>
<dbReference type="Pfam" id="PF15794">
    <property type="entry name" value="CCDC106"/>
    <property type="match status" value="1"/>
</dbReference>
<feature type="coiled-coil region" evidence="1">
    <location>
        <begin position="73"/>
        <end position="107"/>
    </location>
</feature>
<feature type="region of interest" description="Disordered" evidence="2">
    <location>
        <begin position="110"/>
        <end position="162"/>
    </location>
</feature>
<keyword evidence="3" id="KW-1185">Reference proteome</keyword>
<dbReference type="AlphaFoldDB" id="A0A6P3W0P5"/>
<evidence type="ECO:0000313" key="5">
    <source>
        <dbReference type="RefSeq" id="XP_031442028.1"/>
    </source>
</evidence>
<dbReference type="OrthoDB" id="8721206at2759"/>
<dbReference type="InterPro" id="IPR031591">
    <property type="entry name" value="CCDC106"/>
</dbReference>
<name>A0A6P3W0P5_CLUHA</name>
<dbReference type="GeneTree" id="ENSGT00390000013183"/>
<sequence length="351" mass="40361">MMTNTHPSTKTSTEDSLMKNEGSYEISIPFEDNNGDQTNYFNQSQQPFEDHPSTGQQAPCDSYLLISNLRMQLQISLEKNSWLQKRIEDLEEERDFLRCQLERFINFTKSQELNDRQAEPPQASPQKTPSRRPSSPFPTPMTTRSSVSRQQASRKRPSSVQGELVLTLNTEQQSQVFQKLTAEEDYEDVVEEYLEEDGYLEEEEMLSFEEDGKMSKKGRSGGNAIPGTRVKRTRVFRIKRGMERQRVKDPAGVLIRYKKILVTYQKLKSMSKAFQVHGVDRNTVASTTPIAELLLVAPEKVPDVGEFDPSKEKLLDYARRCYKALDEASQAKVQALKKNNLLLPISYRFRN</sequence>
<gene>
    <name evidence="4 5" type="primary">ccdc106b</name>
</gene>
<feature type="region of interest" description="Disordered" evidence="2">
    <location>
        <begin position="1"/>
        <end position="57"/>
    </location>
</feature>
<dbReference type="PANTHER" id="PTHR16477:SF3">
    <property type="entry name" value="COILED-COIL DOMAIN CONTAINING 106B ISOFORM 1-RELATED"/>
    <property type="match status" value="1"/>
</dbReference>
<dbReference type="PANTHER" id="PTHR16477">
    <property type="entry name" value="COILED-COIL DOMAIN-CONTAINING PROTEIN 106"/>
    <property type="match status" value="1"/>
</dbReference>
<evidence type="ECO:0000313" key="4">
    <source>
        <dbReference type="RefSeq" id="XP_012684950.2"/>
    </source>
</evidence>
<proteinExistence type="predicted"/>
<dbReference type="GeneID" id="105901982"/>
<evidence type="ECO:0000256" key="2">
    <source>
        <dbReference type="SAM" id="MobiDB-lite"/>
    </source>
</evidence>
<evidence type="ECO:0000256" key="1">
    <source>
        <dbReference type="SAM" id="Coils"/>
    </source>
</evidence>
<organism evidence="3 4">
    <name type="scientific">Clupea harengus</name>
    <name type="common">Atlantic herring</name>
    <dbReference type="NCBI Taxonomy" id="7950"/>
    <lineage>
        <taxon>Eukaryota</taxon>
        <taxon>Metazoa</taxon>
        <taxon>Chordata</taxon>
        <taxon>Craniata</taxon>
        <taxon>Vertebrata</taxon>
        <taxon>Euteleostomi</taxon>
        <taxon>Actinopterygii</taxon>
        <taxon>Neopterygii</taxon>
        <taxon>Teleostei</taxon>
        <taxon>Clupei</taxon>
        <taxon>Clupeiformes</taxon>
        <taxon>Clupeoidei</taxon>
        <taxon>Clupeidae</taxon>
        <taxon>Clupea</taxon>
    </lineage>
</organism>
<keyword evidence="1" id="KW-0175">Coiled coil</keyword>
<dbReference type="KEGG" id="char:105901982"/>
<dbReference type="RefSeq" id="XP_012684950.2">
    <property type="nucleotide sequence ID" value="XM_012829496.2"/>
</dbReference>
<feature type="compositionally biased region" description="Polar residues" evidence="2">
    <location>
        <begin position="35"/>
        <end position="57"/>
    </location>
</feature>
<dbReference type="Proteomes" id="UP000515152">
    <property type="component" value="Chromosome 19"/>
</dbReference>
<dbReference type="RefSeq" id="XP_031442028.1">
    <property type="nucleotide sequence ID" value="XM_031586168.2"/>
</dbReference>
<protein>
    <submittedName>
        <fullName evidence="4 5">Coiled-coil domain-containing protein 106b isoform X1</fullName>
    </submittedName>
</protein>